<reference evidence="1 2" key="1">
    <citation type="journal article" date="2022" name="Plant J.">
        <title>Chromosome-level genome of Camellia lanceoleosa provides a valuable resource for understanding genome evolution and self-incompatibility.</title>
        <authorList>
            <person name="Gong W."/>
            <person name="Xiao S."/>
            <person name="Wang L."/>
            <person name="Liao Z."/>
            <person name="Chang Y."/>
            <person name="Mo W."/>
            <person name="Hu G."/>
            <person name="Li W."/>
            <person name="Zhao G."/>
            <person name="Zhu H."/>
            <person name="Hu X."/>
            <person name="Ji K."/>
            <person name="Xiang X."/>
            <person name="Song Q."/>
            <person name="Yuan D."/>
            <person name="Jin S."/>
            <person name="Zhang L."/>
        </authorList>
    </citation>
    <scope>NUCLEOTIDE SEQUENCE [LARGE SCALE GENOMIC DNA]</scope>
    <source>
        <strain evidence="1">SQ_2022a</strain>
    </source>
</reference>
<name>A0ACC0GDR8_9ERIC</name>
<evidence type="ECO:0000313" key="2">
    <source>
        <dbReference type="Proteomes" id="UP001060215"/>
    </source>
</evidence>
<accession>A0ACC0GDR8</accession>
<dbReference type="Proteomes" id="UP001060215">
    <property type="component" value="Chromosome 8"/>
</dbReference>
<sequence>MAASEENTPKYRKSIFKCLSNFSTCSNLLLVLLSVIMAVLVYYIKHISHEIQVFEPFSILGLEPGVSDSEIKKAYRRLSIQYHPDKNPDPGRCCWAFSSEHTQVFAEVWIYKLLAELEGHALYLDRLISCLHMALPFFTRGASSNRFLNYLNKNIVPDFDKVENHR</sequence>
<proteinExistence type="predicted"/>
<dbReference type="EMBL" id="CM045765">
    <property type="protein sequence ID" value="KAI7999267.1"/>
    <property type="molecule type" value="Genomic_DNA"/>
</dbReference>
<protein>
    <submittedName>
        <fullName evidence="1">DnaJ protein ERDJ2</fullName>
    </submittedName>
</protein>
<gene>
    <name evidence="1" type="ORF">LOK49_LG09G00811</name>
</gene>
<keyword evidence="2" id="KW-1185">Reference proteome</keyword>
<organism evidence="1 2">
    <name type="scientific">Camellia lanceoleosa</name>
    <dbReference type="NCBI Taxonomy" id="1840588"/>
    <lineage>
        <taxon>Eukaryota</taxon>
        <taxon>Viridiplantae</taxon>
        <taxon>Streptophyta</taxon>
        <taxon>Embryophyta</taxon>
        <taxon>Tracheophyta</taxon>
        <taxon>Spermatophyta</taxon>
        <taxon>Magnoliopsida</taxon>
        <taxon>eudicotyledons</taxon>
        <taxon>Gunneridae</taxon>
        <taxon>Pentapetalae</taxon>
        <taxon>asterids</taxon>
        <taxon>Ericales</taxon>
        <taxon>Theaceae</taxon>
        <taxon>Camellia</taxon>
    </lineage>
</organism>
<comment type="caution">
    <text evidence="1">The sequence shown here is derived from an EMBL/GenBank/DDBJ whole genome shotgun (WGS) entry which is preliminary data.</text>
</comment>
<evidence type="ECO:0000313" key="1">
    <source>
        <dbReference type="EMBL" id="KAI7999267.1"/>
    </source>
</evidence>